<organism evidence="1 2">
    <name type="scientific">Phaseolus angularis</name>
    <name type="common">Azuki bean</name>
    <name type="synonym">Vigna angularis</name>
    <dbReference type="NCBI Taxonomy" id="3914"/>
    <lineage>
        <taxon>Eukaryota</taxon>
        <taxon>Viridiplantae</taxon>
        <taxon>Streptophyta</taxon>
        <taxon>Embryophyta</taxon>
        <taxon>Tracheophyta</taxon>
        <taxon>Spermatophyta</taxon>
        <taxon>Magnoliopsida</taxon>
        <taxon>eudicotyledons</taxon>
        <taxon>Gunneridae</taxon>
        <taxon>Pentapetalae</taxon>
        <taxon>rosids</taxon>
        <taxon>fabids</taxon>
        <taxon>Fabales</taxon>
        <taxon>Fabaceae</taxon>
        <taxon>Papilionoideae</taxon>
        <taxon>50 kb inversion clade</taxon>
        <taxon>NPAAA clade</taxon>
        <taxon>indigoferoid/millettioid clade</taxon>
        <taxon>Phaseoleae</taxon>
        <taxon>Vigna</taxon>
    </lineage>
</organism>
<evidence type="ECO:0000313" key="1">
    <source>
        <dbReference type="EMBL" id="KOM25349.1"/>
    </source>
</evidence>
<reference evidence="2" key="1">
    <citation type="journal article" date="2015" name="Proc. Natl. Acad. Sci. U.S.A.">
        <title>Genome sequencing of adzuki bean (Vigna angularis) provides insight into high starch and low fat accumulation and domestication.</title>
        <authorList>
            <person name="Yang K."/>
            <person name="Tian Z."/>
            <person name="Chen C."/>
            <person name="Luo L."/>
            <person name="Zhao B."/>
            <person name="Wang Z."/>
            <person name="Yu L."/>
            <person name="Li Y."/>
            <person name="Sun Y."/>
            <person name="Li W."/>
            <person name="Chen Y."/>
            <person name="Li Y."/>
            <person name="Zhang Y."/>
            <person name="Ai D."/>
            <person name="Zhao J."/>
            <person name="Shang C."/>
            <person name="Ma Y."/>
            <person name="Wu B."/>
            <person name="Wang M."/>
            <person name="Gao L."/>
            <person name="Sun D."/>
            <person name="Zhang P."/>
            <person name="Guo F."/>
            <person name="Wang W."/>
            <person name="Li Y."/>
            <person name="Wang J."/>
            <person name="Varshney R.K."/>
            <person name="Wang J."/>
            <person name="Ling H.Q."/>
            <person name="Wan P."/>
        </authorList>
    </citation>
    <scope>NUCLEOTIDE SEQUENCE</scope>
    <source>
        <strain evidence="2">cv. Jingnong 6</strain>
    </source>
</reference>
<accession>A0A0L9T5G3</accession>
<sequence length="251" mass="28343">MYPFHPKLPGAAPCLCPLHHASCTSVTPRPRLRARVSHEVPESVRVRTKHIGKLGGDLWGQSMLPLENETPQQRTWQPQEEAFQQRTPGVTLHGVWSDERSAICVSLGERYISVMNAKCHIGRSWESVVESTCPPKRGRSFGAGSKTCVPRKNSSLSIRTLLSELWRILFSPPSLYDFLTFSLRSPPFHLLRSRFRHHRRTPGDKGFKKNRSVSEAEADLIWEELSDIEGRKTLVGRSQILRLGQAVCESG</sequence>
<evidence type="ECO:0000313" key="2">
    <source>
        <dbReference type="Proteomes" id="UP000053144"/>
    </source>
</evidence>
<gene>
    <name evidence="1" type="ORF">LR48_Vigan102s000700</name>
</gene>
<dbReference type="Gramene" id="KOM25349">
    <property type="protein sequence ID" value="KOM25349"/>
    <property type="gene ID" value="LR48_Vigan102s000700"/>
</dbReference>
<dbReference type="Proteomes" id="UP000053144">
    <property type="component" value="Unassembled WGS sequence"/>
</dbReference>
<dbReference type="EMBL" id="KQ258265">
    <property type="protein sequence ID" value="KOM25349.1"/>
    <property type="molecule type" value="Genomic_DNA"/>
</dbReference>
<dbReference type="AlphaFoldDB" id="A0A0L9T5G3"/>
<name>A0A0L9T5G3_PHAAN</name>
<protein>
    <submittedName>
        <fullName evidence="1">Uncharacterized protein</fullName>
    </submittedName>
</protein>
<proteinExistence type="predicted"/>